<dbReference type="Proteomes" id="UP000192708">
    <property type="component" value="Unassembled WGS sequence"/>
</dbReference>
<evidence type="ECO:0000256" key="1">
    <source>
        <dbReference type="SAM" id="Phobius"/>
    </source>
</evidence>
<dbReference type="AlphaFoldDB" id="A0A1W1ZHZ6"/>
<dbReference type="RefSeq" id="WP_084283307.1">
    <property type="nucleotide sequence ID" value="NZ_FWXJ01000005.1"/>
</dbReference>
<keyword evidence="1" id="KW-0812">Transmembrane</keyword>
<sequence length="57" mass="6539">MESLFLLIPMSLLLVGFIVLVLYWSIRNGQFDDLEGPAYEILMDDDTHHESSPSIKK</sequence>
<feature type="transmembrane region" description="Helical" evidence="1">
    <location>
        <begin position="6"/>
        <end position="26"/>
    </location>
</feature>
<organism evidence="2 3">
    <name type="scientific">Polynucleobacter kasalickyi</name>
    <dbReference type="NCBI Taxonomy" id="1938817"/>
    <lineage>
        <taxon>Bacteria</taxon>
        <taxon>Pseudomonadati</taxon>
        <taxon>Pseudomonadota</taxon>
        <taxon>Betaproteobacteria</taxon>
        <taxon>Burkholderiales</taxon>
        <taxon>Burkholderiaceae</taxon>
        <taxon>Polynucleobacter</taxon>
    </lineage>
</organism>
<dbReference type="PANTHER" id="PTHR41532:SF1">
    <property type="entry name" value="FIXS PROTEIN"/>
    <property type="match status" value="1"/>
</dbReference>
<dbReference type="OrthoDB" id="9802763at2"/>
<dbReference type="InterPro" id="IPR004714">
    <property type="entry name" value="Cyt_oxidase_maturation_cbb3"/>
</dbReference>
<dbReference type="NCBIfam" id="TIGR00847">
    <property type="entry name" value="ccoS"/>
    <property type="match status" value="1"/>
</dbReference>
<accession>A0A1W1ZHZ6</accession>
<dbReference type="Pfam" id="PF03597">
    <property type="entry name" value="FixS"/>
    <property type="match status" value="1"/>
</dbReference>
<reference evidence="2 3" key="1">
    <citation type="submission" date="2017-04" db="EMBL/GenBank/DDBJ databases">
        <authorList>
            <person name="Afonso C.L."/>
            <person name="Miller P.J."/>
            <person name="Scott M.A."/>
            <person name="Spackman E."/>
            <person name="Goraichik I."/>
            <person name="Dimitrov K.M."/>
            <person name="Suarez D.L."/>
            <person name="Swayne D.E."/>
        </authorList>
    </citation>
    <scope>NUCLEOTIDE SEQUENCE [LARGE SCALE GENOMIC DNA]</scope>
    <source>
        <strain evidence="2 3">VK13</strain>
    </source>
</reference>
<dbReference type="PANTHER" id="PTHR41532">
    <property type="entry name" value="FIXS PROTEIN"/>
    <property type="match status" value="1"/>
</dbReference>
<keyword evidence="1" id="KW-0472">Membrane</keyword>
<gene>
    <name evidence="2" type="ORF">SAMN06296008_105157</name>
</gene>
<keyword evidence="3" id="KW-1185">Reference proteome</keyword>
<protein>
    <submittedName>
        <fullName evidence="2">Cytochrome oxidase maturation protein, cbb3-type</fullName>
    </submittedName>
</protein>
<dbReference type="STRING" id="1938817.SAMN06296008_105157"/>
<dbReference type="EMBL" id="FWXJ01000005">
    <property type="protein sequence ID" value="SMC47996.1"/>
    <property type="molecule type" value="Genomic_DNA"/>
</dbReference>
<name>A0A1W1ZHZ6_9BURK</name>
<evidence type="ECO:0000313" key="2">
    <source>
        <dbReference type="EMBL" id="SMC47996.1"/>
    </source>
</evidence>
<proteinExistence type="predicted"/>
<keyword evidence="1" id="KW-1133">Transmembrane helix</keyword>
<evidence type="ECO:0000313" key="3">
    <source>
        <dbReference type="Proteomes" id="UP000192708"/>
    </source>
</evidence>